<dbReference type="Proteomes" id="UP000187283">
    <property type="component" value="Unassembled WGS sequence"/>
</dbReference>
<keyword evidence="2" id="KW-1185">Reference proteome</keyword>
<sequence length="108" mass="12592">MKKNYCGYKLFETVKDVVQECSVCQRCHWRTAIDYYTKFPIAKAVENIQTSTVLDFIITENVQVYGVSSMKNISTGHPPSEMLYETEMTLPTSWEPLDEHFEIEDEIK</sequence>
<dbReference type="OrthoDB" id="10586336at2759"/>
<comment type="caution">
    <text evidence="1">The sequence shown here is derived from an EMBL/GenBank/DDBJ whole genome shotgun (WGS) entry which is preliminary data.</text>
</comment>
<gene>
    <name evidence="1" type="ORF">AYI70_g11796</name>
</gene>
<dbReference type="EMBL" id="LSSN01005893">
    <property type="protein sequence ID" value="OMJ08053.1"/>
    <property type="molecule type" value="Genomic_DNA"/>
</dbReference>
<reference evidence="1 2" key="1">
    <citation type="submission" date="2017-01" db="EMBL/GenBank/DDBJ databases">
        <authorList>
            <person name="Mah S.A."/>
            <person name="Swanson W.J."/>
            <person name="Moy G.W."/>
            <person name="Vacquier V.D."/>
        </authorList>
    </citation>
    <scope>NUCLEOTIDE SEQUENCE [LARGE SCALE GENOMIC DNA]</scope>
    <source>
        <strain evidence="1 2">GSMNP</strain>
    </source>
</reference>
<evidence type="ECO:0000313" key="1">
    <source>
        <dbReference type="EMBL" id="OMJ08053.1"/>
    </source>
</evidence>
<dbReference type="AlphaFoldDB" id="A0A1R1X087"/>
<protein>
    <submittedName>
        <fullName evidence="1">Uncharacterized protein</fullName>
    </submittedName>
</protein>
<organism evidence="1 2">
    <name type="scientific">Smittium culicis</name>
    <dbReference type="NCBI Taxonomy" id="133412"/>
    <lineage>
        <taxon>Eukaryota</taxon>
        <taxon>Fungi</taxon>
        <taxon>Fungi incertae sedis</taxon>
        <taxon>Zoopagomycota</taxon>
        <taxon>Kickxellomycotina</taxon>
        <taxon>Harpellomycetes</taxon>
        <taxon>Harpellales</taxon>
        <taxon>Legeriomycetaceae</taxon>
        <taxon>Smittium</taxon>
    </lineage>
</organism>
<name>A0A1R1X087_9FUNG</name>
<evidence type="ECO:0000313" key="2">
    <source>
        <dbReference type="Proteomes" id="UP000187283"/>
    </source>
</evidence>
<accession>A0A1R1X087</accession>
<proteinExistence type="predicted"/>
<dbReference type="STRING" id="133412.A0A1R1X087"/>